<dbReference type="SUPFAM" id="SSF158442">
    <property type="entry name" value="DsbB-like"/>
    <property type="match status" value="1"/>
</dbReference>
<dbReference type="InterPro" id="IPR023380">
    <property type="entry name" value="DsbB-like_sf"/>
</dbReference>
<keyword evidence="10 16" id="KW-1015">Disulfide bond</keyword>
<keyword evidence="6 16" id="KW-0249">Electron transport</keyword>
<evidence type="ECO:0000256" key="4">
    <source>
        <dbReference type="ARBA" id="ARBA00022519"/>
    </source>
</evidence>
<evidence type="ECO:0000313" key="19">
    <source>
        <dbReference type="Proteomes" id="UP000196573"/>
    </source>
</evidence>
<comment type="subunit">
    <text evidence="15">Interacts with DsbL.</text>
</comment>
<keyword evidence="5 16" id="KW-0812">Transmembrane</keyword>
<keyword evidence="7 16" id="KW-1133">Transmembrane helix</keyword>
<comment type="subcellular location">
    <subcellularLocation>
        <location evidence="1">Cell inner membrane</location>
        <topology evidence="1">Multi-pass membrane protein</topology>
    </subcellularLocation>
    <subcellularLocation>
        <location evidence="16">Cell membrane</location>
        <topology evidence="16">Multi-pass membrane protein</topology>
    </subcellularLocation>
</comment>
<evidence type="ECO:0000256" key="14">
    <source>
        <dbReference type="ARBA" id="ARBA00038060"/>
    </source>
</evidence>
<dbReference type="PANTHER" id="PTHR36570:SF1">
    <property type="entry name" value="PROTEIN-DISULFIDE OXIDOREDUCTASE DSBI"/>
    <property type="match status" value="1"/>
</dbReference>
<keyword evidence="4" id="KW-0997">Cell inner membrane</keyword>
<feature type="disulfide bond" description="Redox-active" evidence="16">
    <location>
        <begin position="57"/>
        <end position="60"/>
    </location>
</feature>
<feature type="topological domain" description="Cytoplasmic" evidence="16">
    <location>
        <begin position="1"/>
        <end position="30"/>
    </location>
</feature>
<evidence type="ECO:0000256" key="15">
    <source>
        <dbReference type="ARBA" id="ARBA00038526"/>
    </source>
</evidence>
<feature type="transmembrane region" description="Helical" evidence="17">
    <location>
        <begin position="163"/>
        <end position="187"/>
    </location>
</feature>
<dbReference type="InterPro" id="IPR050183">
    <property type="entry name" value="DsbB"/>
</dbReference>
<name>A0A1X7ATH7_9GAMM</name>
<keyword evidence="9 16" id="KW-0472">Membrane</keyword>
<feature type="transmembrane region" description="Helical" evidence="17">
    <location>
        <begin position="29"/>
        <end position="49"/>
    </location>
</feature>
<evidence type="ECO:0000256" key="16">
    <source>
        <dbReference type="HAMAP-Rule" id="MF_00286"/>
    </source>
</evidence>
<dbReference type="Gene3D" id="1.20.1550.10">
    <property type="entry name" value="DsbB-like"/>
    <property type="match status" value="1"/>
</dbReference>
<evidence type="ECO:0000256" key="17">
    <source>
        <dbReference type="SAM" id="Phobius"/>
    </source>
</evidence>
<dbReference type="Pfam" id="PF02600">
    <property type="entry name" value="DsbB"/>
    <property type="match status" value="1"/>
</dbReference>
<evidence type="ECO:0000256" key="8">
    <source>
        <dbReference type="ARBA" id="ARBA00023002"/>
    </source>
</evidence>
<feature type="transmembrane region" description="Helical" evidence="17">
    <location>
        <begin position="86"/>
        <end position="103"/>
    </location>
</feature>
<feature type="topological domain" description="Periplasmic" evidence="16">
    <location>
        <begin position="48"/>
        <end position="65"/>
    </location>
</feature>
<accession>A0A1X7ATH7</accession>
<evidence type="ECO:0000256" key="13">
    <source>
        <dbReference type="ARBA" id="ARBA00037310"/>
    </source>
</evidence>
<protein>
    <recommendedName>
        <fullName evidence="16">Disulfide bond formation protein B</fullName>
    </recommendedName>
    <alternativeName>
        <fullName evidence="16">Disulfide oxidoreductase</fullName>
    </alternativeName>
</protein>
<dbReference type="AlphaFoldDB" id="A0A1X7ATH7"/>
<dbReference type="RefSeq" id="WP_087113152.1">
    <property type="nucleotide sequence ID" value="NZ_CBCSCN010000015.1"/>
</dbReference>
<sequence length="195" mass="22151">MGIAHFVEELQQLKQNPPATLFRWQGYRITWVIMLVTTLFLELCALYFQYIAHMDPCERCVYQRLAVMLLGLASVVIMVSPQQRVLRLLGYGIWLMGAAYGLSEAINQTADYAGFNPFSSSCSLQPVFPFELPLDNWWPTMFQPTGICGADNWTLFSLNMAQWMVIIFSIYLLAAAVCILSSAYGWLKKISPVSR</sequence>
<evidence type="ECO:0000256" key="2">
    <source>
        <dbReference type="ARBA" id="ARBA00022448"/>
    </source>
</evidence>
<dbReference type="GO" id="GO:0006457">
    <property type="term" value="P:protein folding"/>
    <property type="evidence" value="ECO:0007669"/>
    <property type="project" value="InterPro"/>
</dbReference>
<feature type="transmembrane region" description="Helical" evidence="17">
    <location>
        <begin position="61"/>
        <end position="79"/>
    </location>
</feature>
<comment type="similarity">
    <text evidence="14">Belongs to the DsbB family. DsbI subfamily.</text>
</comment>
<evidence type="ECO:0000256" key="10">
    <source>
        <dbReference type="ARBA" id="ARBA00023157"/>
    </source>
</evidence>
<evidence type="ECO:0000256" key="3">
    <source>
        <dbReference type="ARBA" id="ARBA00022475"/>
    </source>
</evidence>
<evidence type="ECO:0000256" key="11">
    <source>
        <dbReference type="ARBA" id="ARBA00023186"/>
    </source>
</evidence>
<keyword evidence="12 16" id="KW-0676">Redox-active center</keyword>
<dbReference type="PANTHER" id="PTHR36570">
    <property type="entry name" value="DISULFIDE BOND FORMATION PROTEIN B"/>
    <property type="match status" value="1"/>
</dbReference>
<reference evidence="18 19" key="1">
    <citation type="submission" date="2017-03" db="EMBL/GenBank/DDBJ databases">
        <authorList>
            <person name="Afonso C.L."/>
            <person name="Miller P.J."/>
            <person name="Scott M.A."/>
            <person name="Spackman E."/>
            <person name="Goraichik I."/>
            <person name="Dimitrov K.M."/>
            <person name="Suarez D.L."/>
            <person name="Swayne D.E."/>
        </authorList>
    </citation>
    <scope>NUCLEOTIDE SEQUENCE [LARGE SCALE GENOMIC DNA]</scope>
    <source>
        <strain evidence="18">SB41UT1</strain>
    </source>
</reference>
<dbReference type="InterPro" id="IPR022920">
    <property type="entry name" value="Disulphide_bond_form_DsbB"/>
</dbReference>
<dbReference type="OrthoDB" id="3711263at2"/>
<dbReference type="EMBL" id="FWPT01000015">
    <property type="protein sequence ID" value="SMA50717.1"/>
    <property type="molecule type" value="Genomic_DNA"/>
</dbReference>
<evidence type="ECO:0000256" key="1">
    <source>
        <dbReference type="ARBA" id="ARBA00004429"/>
    </source>
</evidence>
<keyword evidence="8 16" id="KW-0560">Oxidoreductase</keyword>
<dbReference type="GO" id="GO:0015035">
    <property type="term" value="F:protein-disulfide reductase activity"/>
    <property type="evidence" value="ECO:0007669"/>
    <property type="project" value="UniProtKB-UniRule"/>
</dbReference>
<dbReference type="GO" id="GO:0005886">
    <property type="term" value="C:plasma membrane"/>
    <property type="evidence" value="ECO:0007669"/>
    <property type="project" value="UniProtKB-SubCell"/>
</dbReference>
<dbReference type="HAMAP" id="MF_00286">
    <property type="entry name" value="DsbB"/>
    <property type="match status" value="1"/>
</dbReference>
<keyword evidence="3 16" id="KW-1003">Cell membrane</keyword>
<dbReference type="GO" id="GO:0009055">
    <property type="term" value="F:electron transfer activity"/>
    <property type="evidence" value="ECO:0007669"/>
    <property type="project" value="UniProtKB-UniRule"/>
</dbReference>
<organism evidence="18 19">
    <name type="scientific">Parendozoicomonas haliclonae</name>
    <dbReference type="NCBI Taxonomy" id="1960125"/>
    <lineage>
        <taxon>Bacteria</taxon>
        <taxon>Pseudomonadati</taxon>
        <taxon>Pseudomonadota</taxon>
        <taxon>Gammaproteobacteria</taxon>
        <taxon>Oceanospirillales</taxon>
        <taxon>Endozoicomonadaceae</taxon>
        <taxon>Parendozoicomonas</taxon>
    </lineage>
</organism>
<evidence type="ECO:0000256" key="9">
    <source>
        <dbReference type="ARBA" id="ARBA00023136"/>
    </source>
</evidence>
<evidence type="ECO:0000256" key="5">
    <source>
        <dbReference type="ARBA" id="ARBA00022692"/>
    </source>
</evidence>
<comment type="caution">
    <text evidence="16">Lacks conserved residue(s) required for the propagation of feature annotation.</text>
</comment>
<evidence type="ECO:0000313" key="18">
    <source>
        <dbReference type="EMBL" id="SMA50717.1"/>
    </source>
</evidence>
<comment type="function">
    <text evidence="13">Required for disulfide bond formation in some proteins. Part of a redox system composed of DsbI and DsbL that mediates formation of an essential disulfide bond in AssT.</text>
</comment>
<proteinExistence type="inferred from homology"/>
<dbReference type="InterPro" id="IPR003752">
    <property type="entry name" value="DiS_bond_form_DsbB/BdbC"/>
</dbReference>
<feature type="disulfide bond" description="Redox-active" evidence="16">
    <location>
        <begin position="122"/>
        <end position="148"/>
    </location>
</feature>
<gene>
    <name evidence="18" type="primary">dsbI</name>
    <name evidence="16" type="synonym">dsbB</name>
    <name evidence="18" type="ORF">EHSB41UT_04534</name>
</gene>
<feature type="topological domain" description="Cytoplasmic" evidence="16">
    <location>
        <begin position="182"/>
        <end position="195"/>
    </location>
</feature>
<evidence type="ECO:0000256" key="12">
    <source>
        <dbReference type="ARBA" id="ARBA00023284"/>
    </source>
</evidence>
<dbReference type="Proteomes" id="UP000196573">
    <property type="component" value="Unassembled WGS sequence"/>
</dbReference>
<evidence type="ECO:0000256" key="6">
    <source>
        <dbReference type="ARBA" id="ARBA00022982"/>
    </source>
</evidence>
<keyword evidence="2 16" id="KW-0813">Transport</keyword>
<evidence type="ECO:0000256" key="7">
    <source>
        <dbReference type="ARBA" id="ARBA00022989"/>
    </source>
</evidence>
<keyword evidence="19" id="KW-1185">Reference proteome</keyword>
<keyword evidence="11 16" id="KW-0143">Chaperone</keyword>
<comment type="function">
    <text evidence="16">Required for disulfide bond formation in some periplasmic proteins. Acts by oxidizing the DsbA protein.</text>
</comment>